<dbReference type="InterPro" id="IPR036890">
    <property type="entry name" value="HATPase_C_sf"/>
</dbReference>
<dbReference type="Gene3D" id="3.40.50.2300">
    <property type="match status" value="1"/>
</dbReference>
<dbReference type="InterPro" id="IPR003661">
    <property type="entry name" value="HisK_dim/P_dom"/>
</dbReference>
<comment type="similarity">
    <text evidence="2">In the N-terminal section; belongs to the phytochrome family.</text>
</comment>
<feature type="coiled-coil region" evidence="10">
    <location>
        <begin position="298"/>
        <end position="326"/>
    </location>
</feature>
<dbReference type="CDD" id="cd04620">
    <property type="entry name" value="CBS_two-component_sensor_histidine_kinase_repeat1"/>
    <property type="match status" value="1"/>
</dbReference>
<dbReference type="Pfam" id="PF00512">
    <property type="entry name" value="HisKA"/>
    <property type="match status" value="1"/>
</dbReference>
<dbReference type="InterPro" id="IPR001789">
    <property type="entry name" value="Sig_transdc_resp-reg_receiver"/>
</dbReference>
<evidence type="ECO:0000313" key="15">
    <source>
        <dbReference type="EMBL" id="NMF57766.1"/>
    </source>
</evidence>
<evidence type="ECO:0000259" key="13">
    <source>
        <dbReference type="PROSITE" id="PS50110"/>
    </source>
</evidence>
<keyword evidence="9" id="KW-0129">CBS domain</keyword>
<dbReference type="Pfam" id="PF00072">
    <property type="entry name" value="Response_reg"/>
    <property type="match status" value="1"/>
</dbReference>
<dbReference type="Pfam" id="PF01590">
    <property type="entry name" value="GAF"/>
    <property type="match status" value="1"/>
</dbReference>
<keyword evidence="10" id="KW-0175">Coiled coil</keyword>
<name>A0ABX1LQZ9_9CYAN</name>
<dbReference type="InterPro" id="IPR005467">
    <property type="entry name" value="His_kinase_dom"/>
</dbReference>
<dbReference type="Gene3D" id="3.10.580.10">
    <property type="entry name" value="CBS-domain"/>
    <property type="match status" value="2"/>
</dbReference>
<dbReference type="InterPro" id="IPR004358">
    <property type="entry name" value="Sig_transdc_His_kin-like_C"/>
</dbReference>
<dbReference type="InterPro" id="IPR016132">
    <property type="entry name" value="Phyto_chromo_attachment"/>
</dbReference>
<dbReference type="SMART" id="SM00388">
    <property type="entry name" value="HisKA"/>
    <property type="match status" value="1"/>
</dbReference>
<dbReference type="Gene3D" id="3.30.565.10">
    <property type="entry name" value="Histidine kinase-like ATPase, C-terminal domain"/>
    <property type="match status" value="1"/>
</dbReference>
<dbReference type="Gene3D" id="1.10.287.130">
    <property type="match status" value="1"/>
</dbReference>
<evidence type="ECO:0000259" key="12">
    <source>
        <dbReference type="PROSITE" id="PS50109"/>
    </source>
</evidence>
<dbReference type="SUPFAM" id="SSF55781">
    <property type="entry name" value="GAF domain-like"/>
    <property type="match status" value="1"/>
</dbReference>
<dbReference type="InterPro" id="IPR029016">
    <property type="entry name" value="GAF-like_dom_sf"/>
</dbReference>
<dbReference type="EMBL" id="JAAVJL010000001">
    <property type="protein sequence ID" value="NMF57766.1"/>
    <property type="molecule type" value="Genomic_DNA"/>
</dbReference>
<comment type="catalytic activity">
    <reaction evidence="1">
        <text>ATP + protein L-histidine = ADP + protein N-phospho-L-histidine.</text>
        <dbReference type="EC" id="2.7.13.3"/>
    </reaction>
</comment>
<evidence type="ECO:0000256" key="8">
    <source>
        <dbReference type="PROSITE-ProRule" id="PRU00169"/>
    </source>
</evidence>
<evidence type="ECO:0000256" key="7">
    <source>
        <dbReference type="ARBA" id="ARBA00023012"/>
    </source>
</evidence>
<dbReference type="Gene3D" id="3.30.450.20">
    <property type="entry name" value="PAS domain"/>
    <property type="match status" value="1"/>
</dbReference>
<dbReference type="InterPro" id="IPR011006">
    <property type="entry name" value="CheY-like_superfamily"/>
</dbReference>
<dbReference type="PANTHER" id="PTHR43047">
    <property type="entry name" value="TWO-COMPONENT HISTIDINE PROTEIN KINASE"/>
    <property type="match status" value="1"/>
</dbReference>
<feature type="modified residue" description="4-aspartylphosphate" evidence="8">
    <location>
        <position position="987"/>
    </location>
</feature>
<dbReference type="Pfam" id="PF00571">
    <property type="entry name" value="CBS"/>
    <property type="match status" value="4"/>
</dbReference>
<dbReference type="Proteomes" id="UP000738376">
    <property type="component" value="Unassembled WGS sequence"/>
</dbReference>
<feature type="domain" description="CBS" evidence="14">
    <location>
        <begin position="19"/>
        <end position="95"/>
    </location>
</feature>
<dbReference type="InterPro" id="IPR003018">
    <property type="entry name" value="GAF"/>
</dbReference>
<dbReference type="InterPro" id="IPR000644">
    <property type="entry name" value="CBS_dom"/>
</dbReference>
<dbReference type="Pfam" id="PF02518">
    <property type="entry name" value="HATPase_c"/>
    <property type="match status" value="1"/>
</dbReference>
<dbReference type="SMART" id="SM00448">
    <property type="entry name" value="REC"/>
    <property type="match status" value="1"/>
</dbReference>
<dbReference type="CDD" id="cd16922">
    <property type="entry name" value="HATPase_EvgS-ArcB-TorS-like"/>
    <property type="match status" value="1"/>
</dbReference>
<keyword evidence="5" id="KW-0808">Transferase</keyword>
<evidence type="ECO:0000259" key="11">
    <source>
        <dbReference type="PROSITE" id="PS50046"/>
    </source>
</evidence>
<evidence type="ECO:0000256" key="6">
    <source>
        <dbReference type="ARBA" id="ARBA00022777"/>
    </source>
</evidence>
<evidence type="ECO:0000256" key="1">
    <source>
        <dbReference type="ARBA" id="ARBA00000085"/>
    </source>
</evidence>
<dbReference type="SUPFAM" id="SSF55874">
    <property type="entry name" value="ATPase domain of HSP90 chaperone/DNA topoisomerase II/histidine kinase"/>
    <property type="match status" value="1"/>
</dbReference>
<dbReference type="SUPFAM" id="SSF52172">
    <property type="entry name" value="CheY-like"/>
    <property type="match status" value="1"/>
</dbReference>
<dbReference type="InterPro" id="IPR003594">
    <property type="entry name" value="HATPase_dom"/>
</dbReference>
<dbReference type="CDD" id="cd17774">
    <property type="entry name" value="CBS_two-component_sensor_histidine_kinase_repeat2"/>
    <property type="match status" value="1"/>
</dbReference>
<feature type="domain" description="Response regulatory" evidence="13">
    <location>
        <begin position="938"/>
        <end position="1054"/>
    </location>
</feature>
<dbReference type="EC" id="2.7.13.3" evidence="3"/>
<dbReference type="PRINTS" id="PR00344">
    <property type="entry name" value="BCTRLSENSOR"/>
</dbReference>
<evidence type="ECO:0000256" key="10">
    <source>
        <dbReference type="SAM" id="Coils"/>
    </source>
</evidence>
<gene>
    <name evidence="15" type="ORF">HC246_06975</name>
</gene>
<dbReference type="Gene3D" id="3.30.450.40">
    <property type="match status" value="1"/>
</dbReference>
<dbReference type="SUPFAM" id="SSF55785">
    <property type="entry name" value="PYP-like sensor domain (PAS domain)"/>
    <property type="match status" value="1"/>
</dbReference>
<dbReference type="PROSITE" id="PS50046">
    <property type="entry name" value="PHYTOCHROME_2"/>
    <property type="match status" value="1"/>
</dbReference>
<reference evidence="15 16" key="1">
    <citation type="submission" date="2020-03" db="EMBL/GenBank/DDBJ databases">
        <title>Draft Genome Sequence of 2-Methylisoborneol Producing Pseudanabaena yagii Strain GIHE-NHR1 Isolated from North Han River in South Korea.</title>
        <authorList>
            <person name="Jeong J."/>
        </authorList>
    </citation>
    <scope>NUCLEOTIDE SEQUENCE [LARGE SCALE GENOMIC DNA]</scope>
    <source>
        <strain evidence="15 16">GIHE-NHR1</strain>
    </source>
</reference>
<comment type="caution">
    <text evidence="15">The sequence shown here is derived from an EMBL/GenBank/DDBJ whole genome shotgun (WGS) entry which is preliminary data.</text>
</comment>
<keyword evidence="6" id="KW-0418">Kinase</keyword>
<dbReference type="CDD" id="cd17546">
    <property type="entry name" value="REC_hyHK_CKI1_RcsC-like"/>
    <property type="match status" value="1"/>
</dbReference>
<dbReference type="PROSITE" id="PS51371">
    <property type="entry name" value="CBS"/>
    <property type="match status" value="4"/>
</dbReference>
<feature type="domain" description="CBS" evidence="14">
    <location>
        <begin position="239"/>
        <end position="299"/>
    </location>
</feature>
<feature type="coiled-coil region" evidence="10">
    <location>
        <begin position="626"/>
        <end position="678"/>
    </location>
</feature>
<evidence type="ECO:0000256" key="9">
    <source>
        <dbReference type="PROSITE-ProRule" id="PRU00703"/>
    </source>
</evidence>
<evidence type="ECO:0000259" key="14">
    <source>
        <dbReference type="PROSITE" id="PS51371"/>
    </source>
</evidence>
<dbReference type="PROSITE" id="PS50110">
    <property type="entry name" value="RESPONSE_REGULATORY"/>
    <property type="match status" value="1"/>
</dbReference>
<keyword evidence="16" id="KW-1185">Reference proteome</keyword>
<dbReference type="SMART" id="SM00387">
    <property type="entry name" value="HATPase_c"/>
    <property type="match status" value="1"/>
</dbReference>
<evidence type="ECO:0000313" key="16">
    <source>
        <dbReference type="Proteomes" id="UP000738376"/>
    </source>
</evidence>
<dbReference type="SMART" id="SM00065">
    <property type="entry name" value="GAF"/>
    <property type="match status" value="1"/>
</dbReference>
<dbReference type="PANTHER" id="PTHR43047:SF63">
    <property type="entry name" value="HISTIDINE KINASE"/>
    <property type="match status" value="1"/>
</dbReference>
<protein>
    <recommendedName>
        <fullName evidence="3">histidine kinase</fullName>
        <ecNumber evidence="3">2.7.13.3</ecNumber>
    </recommendedName>
</protein>
<organism evidence="15 16">
    <name type="scientific">Pseudanabaena yagii GIHE-NHR1</name>
    <dbReference type="NCBI Taxonomy" id="2722753"/>
    <lineage>
        <taxon>Bacteria</taxon>
        <taxon>Bacillati</taxon>
        <taxon>Cyanobacteriota</taxon>
        <taxon>Cyanophyceae</taxon>
        <taxon>Pseudanabaenales</taxon>
        <taxon>Pseudanabaenaceae</taxon>
        <taxon>Pseudanabaena</taxon>
        <taxon>Pseudanabaena yagii</taxon>
    </lineage>
</organism>
<keyword evidence="7" id="KW-0902">Two-component regulatory system</keyword>
<feature type="domain" description="CBS" evidence="14">
    <location>
        <begin position="171"/>
        <end position="232"/>
    </location>
</feature>
<accession>A0ABX1LQZ9</accession>
<dbReference type="SUPFAM" id="SSF54631">
    <property type="entry name" value="CBS-domain pair"/>
    <property type="match status" value="2"/>
</dbReference>
<sequence length="1061" mass="119627">MLSSTSFAQAELRSLNSAIICDPLTVSPETKVTVAISMMSTMRSACDTTRNMTGQVEAMQLEARSSCVLVVREEKVVGIITERDIVKLTAQKLSLDNLLVRDVMTYPVITLNESNFPDLFFVVNLLQKYHIRHIPILDAHNHLVGLLTHESLRQTASPEDILRSRTVAEVMTRRVICAEADSSILTITQLMFEHHVSSVLIVRPEEQMQIPVGIITERDIVQLQGLGLNLESYLAKAVMGTPIVTVSHEESLWAVYCKMEENLIHRLAVTDEQGKLIGIITRSSLLQVLNPLELHKQAEILEKKVLQLESEKMQLLTNRNLELEQEVAARTFALEEKVKQERVLAELSIQIRSSFSLQTILNTTVERVRQILKCDRVNIIKIEENAQNTIVAESTDSPLSALGQVVTGINTNQLYVGCDTYYSRCAVGDIHTSTMSAYQQNILSKLKICAQILVPILYADELWGFLNVTESSKARDWQEEEIELLQSLSVHLAIALHQVDTNQKLQERLNECQLAEMRLRQSEAQSHAILATIPDIMVRVGADGHYRGYVTPYQDFGILGRNIDISGMAINDVLPPEIARQQLHYLQKALDTGELQIYEQQIQVRDRLQDEEVRVIKYGDDEVLFMIRDISDRKQAERELHQLNQDLESKVEQRTKELKETNQELARVTRLKDEFLANMSHELRTPLNAILGMTDGLKEQFFGEVNEKQVNALQIIESSGAHLLELIDDILDLAKIEAGQLELDLTSIPVNHLCQTSLAFVNQQALQKNIQLDFQLQYNLPNILVDERRIRQVLINLLNNAVKFTPEGGHITLEASLKHLESSDTDSLELRQYLHIAVIDTGIGILPENIHKLFQPFIQIDSALNREYNGTGLGLALVKRIVEMHGGVVGLTSEIDVGSCFTIDLPYTHFCAIIDDKQDDQADIDAFAIDMSTIQNSLILLAEDNAANISMFSQCFETKGYHFLVAKDGQEAIDYAKTHRPDLILMDIQMPKVDGIEAIKQIRSDPDLLNTPIVALTALVMTGDRDRCLAAGANEYLAKPVKIKKLERTIQQFLVKKEFKK</sequence>
<feature type="domain" description="CBS" evidence="14">
    <location>
        <begin position="104"/>
        <end position="164"/>
    </location>
</feature>
<keyword evidence="4 8" id="KW-0597">Phosphoprotein</keyword>
<feature type="domain" description="Phytochrome chromophore attachment site" evidence="11">
    <location>
        <begin position="356"/>
        <end position="491"/>
    </location>
</feature>
<dbReference type="InterPro" id="IPR035965">
    <property type="entry name" value="PAS-like_dom_sf"/>
</dbReference>
<evidence type="ECO:0000256" key="5">
    <source>
        <dbReference type="ARBA" id="ARBA00022679"/>
    </source>
</evidence>
<evidence type="ECO:0000256" key="3">
    <source>
        <dbReference type="ARBA" id="ARBA00012438"/>
    </source>
</evidence>
<evidence type="ECO:0000256" key="2">
    <source>
        <dbReference type="ARBA" id="ARBA00006402"/>
    </source>
</evidence>
<dbReference type="SUPFAM" id="SSF47384">
    <property type="entry name" value="Homodimeric domain of signal transducing histidine kinase"/>
    <property type="match status" value="1"/>
</dbReference>
<dbReference type="Pfam" id="PF08448">
    <property type="entry name" value="PAS_4"/>
    <property type="match status" value="1"/>
</dbReference>
<dbReference type="InterPro" id="IPR013656">
    <property type="entry name" value="PAS_4"/>
</dbReference>
<proteinExistence type="inferred from homology"/>
<feature type="domain" description="Histidine kinase" evidence="12">
    <location>
        <begin position="678"/>
        <end position="909"/>
    </location>
</feature>
<dbReference type="InterPro" id="IPR036097">
    <property type="entry name" value="HisK_dim/P_sf"/>
</dbReference>
<evidence type="ECO:0000256" key="4">
    <source>
        <dbReference type="ARBA" id="ARBA00022553"/>
    </source>
</evidence>
<dbReference type="InterPro" id="IPR046342">
    <property type="entry name" value="CBS_dom_sf"/>
</dbReference>
<dbReference type="CDD" id="cd00082">
    <property type="entry name" value="HisKA"/>
    <property type="match status" value="1"/>
</dbReference>
<dbReference type="PROSITE" id="PS50109">
    <property type="entry name" value="HIS_KIN"/>
    <property type="match status" value="1"/>
</dbReference>
<dbReference type="SMART" id="SM00116">
    <property type="entry name" value="CBS"/>
    <property type="match status" value="4"/>
</dbReference>